<evidence type="ECO:0000313" key="1">
    <source>
        <dbReference type="EMBL" id="SEI48237.1"/>
    </source>
</evidence>
<gene>
    <name evidence="1" type="ORF">SAMN04488018_10180</name>
</gene>
<reference evidence="1 2" key="1">
    <citation type="submission" date="2016-10" db="EMBL/GenBank/DDBJ databases">
        <authorList>
            <person name="de Groot N.N."/>
        </authorList>
    </citation>
    <scope>NUCLEOTIDE SEQUENCE [LARGE SCALE GENOMIC DNA]</scope>
    <source>
        <strain evidence="1 2">DSM 23048</strain>
    </source>
</reference>
<dbReference type="EMBL" id="FNYS01000001">
    <property type="protein sequence ID" value="SEI48237.1"/>
    <property type="molecule type" value="Genomic_DNA"/>
</dbReference>
<dbReference type="AlphaFoldDB" id="A0A1H6R6T4"/>
<organism evidence="1 2">
    <name type="scientific">Myroides marinus</name>
    <dbReference type="NCBI Taxonomy" id="703342"/>
    <lineage>
        <taxon>Bacteria</taxon>
        <taxon>Pseudomonadati</taxon>
        <taxon>Bacteroidota</taxon>
        <taxon>Flavobacteriia</taxon>
        <taxon>Flavobacteriales</taxon>
        <taxon>Flavobacteriaceae</taxon>
        <taxon>Myroides</taxon>
    </lineage>
</organism>
<dbReference type="RefSeq" id="WP_074744039.1">
    <property type="nucleotide sequence ID" value="NZ_FNYS01000001.1"/>
</dbReference>
<name>A0A1H6R6T4_9FLAO</name>
<evidence type="ECO:0000313" key="2">
    <source>
        <dbReference type="Proteomes" id="UP000183077"/>
    </source>
</evidence>
<accession>A0A1H6R6T4</accession>
<proteinExistence type="predicted"/>
<protein>
    <submittedName>
        <fullName evidence="1">Uncharacterized protein</fullName>
    </submittedName>
</protein>
<dbReference type="Proteomes" id="UP000183077">
    <property type="component" value="Unassembled WGS sequence"/>
</dbReference>
<sequence length="116" mass="13740">MITVFYTDYYENISEENLELTYEECIELFSETIDLVDNFLGIQVGKHTMQFHCDEDRILVEVLNPPTLINPQMYATKEKCIAIIKEMYEKQSIFVYPEMKLVDVRKQSLDDVLENE</sequence>
<dbReference type="GeneID" id="82255315"/>